<dbReference type="EMBL" id="RKLU01000004">
    <property type="protein sequence ID" value="TQQ79867.1"/>
    <property type="molecule type" value="Genomic_DNA"/>
</dbReference>
<sequence length="169" mass="17587">MQRTLREAGPGLLVPLAWLVVGAAHRGVVSERSVFIAHLVMVGFIAFFLTTGWREMDDRVLRGWRAIIVVGLVITALGAAGFVVESLATPLWTISLGGWMLLPAIGLTYTGLLLPEATKIYIGSATVTVVGASGYLMAAAGGIELLGLAGIAAVGLGQTIGILDAVARY</sequence>
<reference evidence="2" key="1">
    <citation type="submission" date="2019-02" db="EMBL/GenBank/DDBJ databases">
        <title>Halonotius sp. a new haloarchaeum isolated from saline soil.</title>
        <authorList>
            <person name="Duran-Viseras A."/>
            <person name="Sanchez-Porro C."/>
            <person name="Ventosa A."/>
        </authorList>
    </citation>
    <scope>NUCLEOTIDE SEQUENCE</scope>
    <source>
        <strain evidence="2">F15B</strain>
    </source>
</reference>
<keyword evidence="1" id="KW-0812">Transmembrane</keyword>
<name>A0A8J8TC65_9EURY</name>
<feature type="transmembrane region" description="Helical" evidence="1">
    <location>
        <begin position="64"/>
        <end position="84"/>
    </location>
</feature>
<proteinExistence type="predicted"/>
<gene>
    <name evidence="2" type="ORF">EGH24_10285</name>
</gene>
<dbReference type="AlphaFoldDB" id="A0A8J8TC65"/>
<feature type="transmembrane region" description="Helical" evidence="1">
    <location>
        <begin position="90"/>
        <end position="113"/>
    </location>
</feature>
<feature type="transmembrane region" description="Helical" evidence="1">
    <location>
        <begin position="120"/>
        <end position="139"/>
    </location>
</feature>
<accession>A0A8J8TC65</accession>
<feature type="transmembrane region" description="Helical" evidence="1">
    <location>
        <begin position="145"/>
        <end position="167"/>
    </location>
</feature>
<dbReference type="Proteomes" id="UP000705823">
    <property type="component" value="Unassembled WGS sequence"/>
</dbReference>
<organism evidence="2 3">
    <name type="scientific">Halonotius terrestris</name>
    <dbReference type="NCBI Taxonomy" id="2487750"/>
    <lineage>
        <taxon>Archaea</taxon>
        <taxon>Methanobacteriati</taxon>
        <taxon>Methanobacteriota</taxon>
        <taxon>Stenosarchaea group</taxon>
        <taxon>Halobacteria</taxon>
        <taxon>Halobacteriales</taxon>
        <taxon>Haloferacaceae</taxon>
        <taxon>Halonotius</taxon>
    </lineage>
</organism>
<evidence type="ECO:0000313" key="3">
    <source>
        <dbReference type="Proteomes" id="UP000705823"/>
    </source>
</evidence>
<dbReference type="RefSeq" id="WP_142980059.1">
    <property type="nucleotide sequence ID" value="NZ_RKLU01000004.1"/>
</dbReference>
<feature type="transmembrane region" description="Helical" evidence="1">
    <location>
        <begin position="33"/>
        <end position="52"/>
    </location>
</feature>
<comment type="caution">
    <text evidence="2">The sequence shown here is derived from an EMBL/GenBank/DDBJ whole genome shotgun (WGS) entry which is preliminary data.</text>
</comment>
<evidence type="ECO:0000313" key="2">
    <source>
        <dbReference type="EMBL" id="TQQ79867.1"/>
    </source>
</evidence>
<evidence type="ECO:0000256" key="1">
    <source>
        <dbReference type="SAM" id="Phobius"/>
    </source>
</evidence>
<dbReference type="OrthoDB" id="330871at2157"/>
<keyword evidence="1" id="KW-0472">Membrane</keyword>
<keyword evidence="1" id="KW-1133">Transmembrane helix</keyword>
<protein>
    <submittedName>
        <fullName evidence="2">Uncharacterized protein</fullName>
    </submittedName>
</protein>
<keyword evidence="3" id="KW-1185">Reference proteome</keyword>